<evidence type="ECO:0000259" key="21">
    <source>
        <dbReference type="Pfam" id="PF00361"/>
    </source>
</evidence>
<dbReference type="EC" id="7.1.1.2" evidence="4"/>
<evidence type="ECO:0000313" key="22">
    <source>
        <dbReference type="EMBL" id="XCD24244.1"/>
    </source>
</evidence>
<reference evidence="22" key="1">
    <citation type="submission" date="2024-06" db="EMBL/GenBank/DDBJ databases">
        <authorList>
            <person name="Yu F."/>
            <person name="Song Z.-s."/>
        </authorList>
    </citation>
    <scope>NUCLEOTIDE SEQUENCE</scope>
</reference>
<keyword evidence="8 19" id="KW-0812">Transmembrane</keyword>
<comment type="function">
    <text evidence="1">Core subunit of the mitochondrial membrane respiratory chain NADH dehydrogenase (Complex I) that is believed to belong to the minimal assembly required for catalysis. Complex I functions in the transfer of electrons from NADH to the respiratory chain. The immediate electron acceptor for the enzyme is believed to be ubiquinone.</text>
</comment>
<evidence type="ECO:0000256" key="6">
    <source>
        <dbReference type="ARBA" id="ARBA00022448"/>
    </source>
</evidence>
<dbReference type="PANTHER" id="PTHR46552">
    <property type="entry name" value="NADH-UBIQUINONE OXIDOREDUCTASE CHAIN 2"/>
    <property type="match status" value="1"/>
</dbReference>
<evidence type="ECO:0000256" key="20">
    <source>
        <dbReference type="SAM" id="SignalP"/>
    </source>
</evidence>
<feature type="transmembrane region" description="Helical" evidence="19">
    <location>
        <begin position="258"/>
        <end position="278"/>
    </location>
</feature>
<keyword evidence="14" id="KW-0830">Ubiquinone</keyword>
<feature type="domain" description="NADH:quinone oxidoreductase/Mrp antiporter transmembrane" evidence="21">
    <location>
        <begin position="24"/>
        <end position="273"/>
    </location>
</feature>
<dbReference type="InterPro" id="IPR050175">
    <property type="entry name" value="Complex_I_Subunit_2"/>
</dbReference>
<evidence type="ECO:0000256" key="15">
    <source>
        <dbReference type="ARBA" id="ARBA00023128"/>
    </source>
</evidence>
<evidence type="ECO:0000256" key="7">
    <source>
        <dbReference type="ARBA" id="ARBA00022660"/>
    </source>
</evidence>
<keyword evidence="13" id="KW-0520">NAD</keyword>
<keyword evidence="7" id="KW-0679">Respiratory chain</keyword>
<evidence type="ECO:0000256" key="4">
    <source>
        <dbReference type="ARBA" id="ARBA00012944"/>
    </source>
</evidence>
<geneLocation type="mitochondrion" evidence="22"/>
<evidence type="ECO:0000256" key="10">
    <source>
        <dbReference type="ARBA" id="ARBA00022967"/>
    </source>
</evidence>
<keyword evidence="16 19" id="KW-0472">Membrane</keyword>
<feature type="transmembrane region" description="Helical" evidence="19">
    <location>
        <begin position="189"/>
        <end position="207"/>
    </location>
</feature>
<keyword evidence="11" id="KW-0249">Electron transport</keyword>
<dbReference type="AlphaFoldDB" id="A0AAU8BS96"/>
<keyword evidence="9" id="KW-0999">Mitochondrion inner membrane</keyword>
<evidence type="ECO:0000256" key="17">
    <source>
        <dbReference type="ARBA" id="ARBA00031028"/>
    </source>
</evidence>
<dbReference type="InterPro" id="IPR001750">
    <property type="entry name" value="ND/Mrp_TM"/>
</dbReference>
<keyword evidence="20" id="KW-0732">Signal</keyword>
<dbReference type="GO" id="GO:0006120">
    <property type="term" value="P:mitochondrial electron transport, NADH to ubiquinone"/>
    <property type="evidence" value="ECO:0007669"/>
    <property type="project" value="TreeGrafter"/>
</dbReference>
<protein>
    <recommendedName>
        <fullName evidence="5">NADH-ubiquinone oxidoreductase chain 2</fullName>
        <ecNumber evidence="4">7.1.1.2</ecNumber>
    </recommendedName>
    <alternativeName>
        <fullName evidence="17">NADH dehydrogenase subunit 2</fullName>
    </alternativeName>
</protein>
<feature type="transmembrane region" description="Helical" evidence="19">
    <location>
        <begin position="87"/>
        <end position="106"/>
    </location>
</feature>
<evidence type="ECO:0000256" key="2">
    <source>
        <dbReference type="ARBA" id="ARBA00004448"/>
    </source>
</evidence>
<keyword evidence="15 22" id="KW-0496">Mitochondrion</keyword>
<evidence type="ECO:0000256" key="19">
    <source>
        <dbReference type="SAM" id="Phobius"/>
    </source>
</evidence>
<dbReference type="GO" id="GO:0005743">
    <property type="term" value="C:mitochondrial inner membrane"/>
    <property type="evidence" value="ECO:0007669"/>
    <property type="project" value="UniProtKB-SubCell"/>
</dbReference>
<evidence type="ECO:0000256" key="5">
    <source>
        <dbReference type="ARBA" id="ARBA00021008"/>
    </source>
</evidence>
<dbReference type="PANTHER" id="PTHR46552:SF1">
    <property type="entry name" value="NADH-UBIQUINONE OXIDOREDUCTASE CHAIN 2"/>
    <property type="match status" value="1"/>
</dbReference>
<dbReference type="Pfam" id="PF00361">
    <property type="entry name" value="Proton_antipo_M"/>
    <property type="match status" value="1"/>
</dbReference>
<gene>
    <name evidence="22" type="primary">ND2</name>
</gene>
<dbReference type="GO" id="GO:0008137">
    <property type="term" value="F:NADH dehydrogenase (ubiquinone) activity"/>
    <property type="evidence" value="ECO:0007669"/>
    <property type="project" value="UniProtKB-EC"/>
</dbReference>
<dbReference type="EMBL" id="PP963643">
    <property type="protein sequence ID" value="XCD24244.1"/>
    <property type="molecule type" value="Genomic_DNA"/>
</dbReference>
<evidence type="ECO:0000256" key="13">
    <source>
        <dbReference type="ARBA" id="ARBA00023027"/>
    </source>
</evidence>
<evidence type="ECO:0000256" key="3">
    <source>
        <dbReference type="ARBA" id="ARBA00007012"/>
    </source>
</evidence>
<comment type="subcellular location">
    <subcellularLocation>
        <location evidence="2">Mitochondrion inner membrane</location>
        <topology evidence="2">Multi-pass membrane protein</topology>
    </subcellularLocation>
</comment>
<evidence type="ECO:0000256" key="1">
    <source>
        <dbReference type="ARBA" id="ARBA00003257"/>
    </source>
</evidence>
<feature type="chain" id="PRO_5043594030" description="NADH-ubiquinone oxidoreductase chain 2" evidence="20">
    <location>
        <begin position="24"/>
        <end position="321"/>
    </location>
</feature>
<feature type="signal peptide" evidence="20">
    <location>
        <begin position="1"/>
        <end position="23"/>
    </location>
</feature>
<evidence type="ECO:0000256" key="18">
    <source>
        <dbReference type="ARBA" id="ARBA00049551"/>
    </source>
</evidence>
<evidence type="ECO:0000256" key="16">
    <source>
        <dbReference type="ARBA" id="ARBA00023136"/>
    </source>
</evidence>
<evidence type="ECO:0000256" key="11">
    <source>
        <dbReference type="ARBA" id="ARBA00022982"/>
    </source>
</evidence>
<accession>A0AAU8BS96</accession>
<organism evidence="22">
    <name type="scientific">Tenguna medogensis</name>
    <dbReference type="NCBI Taxonomy" id="3229002"/>
    <lineage>
        <taxon>Eukaryota</taxon>
        <taxon>Metazoa</taxon>
        <taxon>Ecdysozoa</taxon>
        <taxon>Arthropoda</taxon>
        <taxon>Hexapoda</taxon>
        <taxon>Insecta</taxon>
        <taxon>Pterygota</taxon>
        <taxon>Neoptera</taxon>
        <taxon>Paraneoptera</taxon>
        <taxon>Hemiptera</taxon>
        <taxon>Auchenorrhyncha</taxon>
        <taxon>Fulgoroidea</taxon>
        <taxon>Dictyopharidae</taxon>
        <taxon>Tenguna</taxon>
    </lineage>
</organism>
<keyword evidence="12 19" id="KW-1133">Transmembrane helix</keyword>
<evidence type="ECO:0000256" key="9">
    <source>
        <dbReference type="ARBA" id="ARBA00022792"/>
    </source>
</evidence>
<evidence type="ECO:0000256" key="8">
    <source>
        <dbReference type="ARBA" id="ARBA00022692"/>
    </source>
</evidence>
<comment type="similarity">
    <text evidence="3">Belongs to the complex I subunit 2 family.</text>
</comment>
<keyword evidence="10" id="KW-1278">Translocase</keyword>
<feature type="transmembrane region" description="Helical" evidence="19">
    <location>
        <begin position="118"/>
        <end position="136"/>
    </location>
</feature>
<evidence type="ECO:0000256" key="14">
    <source>
        <dbReference type="ARBA" id="ARBA00023075"/>
    </source>
</evidence>
<evidence type="ECO:0000256" key="12">
    <source>
        <dbReference type="ARBA" id="ARBA00022989"/>
    </source>
</evidence>
<feature type="transmembrane region" description="Helical" evidence="19">
    <location>
        <begin position="227"/>
        <end position="252"/>
    </location>
</feature>
<keyword evidence="6" id="KW-0813">Transport</keyword>
<sequence length="321" mass="36696">MKLNSSNMMFLLMMIMTTIMTLSSNNIMMMWMAMEMNLISFMPILTSSKKMKDFSMKYLIIQSTSSSLMLMSILINLIIECPINESVTLMISMLMKLGVMPFHLWMPTLMQMSSWNTCLLMMTIQKLIPVLITVQLTKINLLVTPMIMSMIIAPMVMIMQTSTKKIMAYSSIASTPLMIMSLQSSKFQFMMFMTAYSMVNISITKLMEKKSLNYTNQINNQTKWIKLMIMINMISMSGMPPTLGFFAKWIVIQSSMQTSIMLTISIISSSIMLTYTYLNMITPTMSTFSMKKNSKKSIKLEETLTTINAIGLPLMMILKLN</sequence>
<proteinExistence type="inferred from homology"/>
<name>A0AAU8BS96_9HEMI</name>
<feature type="transmembrane region" description="Helical" evidence="19">
    <location>
        <begin position="142"/>
        <end position="159"/>
    </location>
</feature>
<comment type="catalytic activity">
    <reaction evidence="18">
        <text>a ubiquinone + NADH + 5 H(+)(in) = a ubiquinol + NAD(+) + 4 H(+)(out)</text>
        <dbReference type="Rhea" id="RHEA:29091"/>
        <dbReference type="Rhea" id="RHEA-COMP:9565"/>
        <dbReference type="Rhea" id="RHEA-COMP:9566"/>
        <dbReference type="ChEBI" id="CHEBI:15378"/>
        <dbReference type="ChEBI" id="CHEBI:16389"/>
        <dbReference type="ChEBI" id="CHEBI:17976"/>
        <dbReference type="ChEBI" id="CHEBI:57540"/>
        <dbReference type="ChEBI" id="CHEBI:57945"/>
        <dbReference type="EC" id="7.1.1.2"/>
    </reaction>
</comment>